<dbReference type="Proteomes" id="UP000085678">
    <property type="component" value="Unplaced"/>
</dbReference>
<dbReference type="Gene3D" id="2.10.25.10">
    <property type="entry name" value="Laminin"/>
    <property type="match status" value="7"/>
</dbReference>
<dbReference type="PRINTS" id="PR00258">
    <property type="entry name" value="SPERACTRCPTR"/>
</dbReference>
<dbReference type="PANTHER" id="PTHR12916:SF4">
    <property type="entry name" value="UNINFLATABLE, ISOFORM C"/>
    <property type="match status" value="1"/>
</dbReference>
<evidence type="ECO:0000256" key="5">
    <source>
        <dbReference type="ARBA" id="ARBA00023180"/>
    </source>
</evidence>
<dbReference type="GeneID" id="106164562"/>
<dbReference type="Pfam" id="PF00530">
    <property type="entry name" value="SRCR"/>
    <property type="match status" value="1"/>
</dbReference>
<dbReference type="InterPro" id="IPR001190">
    <property type="entry name" value="SRCR"/>
</dbReference>
<keyword evidence="4 7" id="KW-1015">Disulfide bond</keyword>
<organism evidence="11 12">
    <name type="scientific">Lingula anatina</name>
    <name type="common">Brachiopod</name>
    <name type="synonym">Lingula unguis</name>
    <dbReference type="NCBI Taxonomy" id="7574"/>
    <lineage>
        <taxon>Eukaryota</taxon>
        <taxon>Metazoa</taxon>
        <taxon>Spiralia</taxon>
        <taxon>Lophotrochozoa</taxon>
        <taxon>Brachiopoda</taxon>
        <taxon>Linguliformea</taxon>
        <taxon>Lingulata</taxon>
        <taxon>Lingulida</taxon>
        <taxon>Linguloidea</taxon>
        <taxon>Lingulidae</taxon>
        <taxon>Lingula</taxon>
    </lineage>
</organism>
<evidence type="ECO:0000256" key="8">
    <source>
        <dbReference type="SAM" id="Phobius"/>
    </source>
</evidence>
<dbReference type="Pfam" id="PF00008">
    <property type="entry name" value="EGF"/>
    <property type="match status" value="6"/>
</dbReference>
<dbReference type="GO" id="GO:0051240">
    <property type="term" value="P:positive regulation of multicellular organismal process"/>
    <property type="evidence" value="ECO:0007669"/>
    <property type="project" value="UniProtKB-ARBA"/>
</dbReference>
<feature type="disulfide bond" evidence="6">
    <location>
        <begin position="262"/>
        <end position="271"/>
    </location>
</feature>
<evidence type="ECO:0000256" key="7">
    <source>
        <dbReference type="PROSITE-ProRule" id="PRU00196"/>
    </source>
</evidence>
<feature type="domain" description="EGF-like" evidence="9">
    <location>
        <begin position="122"/>
        <end position="158"/>
    </location>
</feature>
<keyword evidence="8" id="KW-1133">Transmembrane helix</keyword>
<keyword evidence="11" id="KW-1185">Reference proteome</keyword>
<dbReference type="FunFam" id="2.10.25.10:FF:000143">
    <property type="entry name" value="Protein crumbs 1"/>
    <property type="match status" value="1"/>
</dbReference>
<dbReference type="FunFam" id="3.10.250.10:FF:000011">
    <property type="entry name" value="Scavenger receptor class A member 5"/>
    <property type="match status" value="1"/>
</dbReference>
<dbReference type="GO" id="GO:0051241">
    <property type="term" value="P:negative regulation of multicellular organismal process"/>
    <property type="evidence" value="ECO:0007669"/>
    <property type="project" value="UniProtKB-ARBA"/>
</dbReference>
<evidence type="ECO:0000256" key="3">
    <source>
        <dbReference type="ARBA" id="ARBA00022737"/>
    </source>
</evidence>
<dbReference type="SUPFAM" id="SSF57184">
    <property type="entry name" value="Growth factor receptor domain"/>
    <property type="match status" value="1"/>
</dbReference>
<keyword evidence="8" id="KW-0812">Transmembrane</keyword>
<dbReference type="PANTHER" id="PTHR12916">
    <property type="entry name" value="CYTOCHROME C OXIDASE POLYPEPTIDE VIC-2"/>
    <property type="match status" value="1"/>
</dbReference>
<dbReference type="SMART" id="SM00202">
    <property type="entry name" value="SR"/>
    <property type="match status" value="1"/>
</dbReference>
<keyword evidence="2" id="KW-0732">Signal</keyword>
<evidence type="ECO:0000313" key="12">
    <source>
        <dbReference type="RefSeq" id="XP_013397970.1"/>
    </source>
</evidence>
<dbReference type="STRING" id="7574.A0A1S3IIA3"/>
<feature type="domain" description="SRCR" evidence="10">
    <location>
        <begin position="393"/>
        <end position="496"/>
    </location>
</feature>
<dbReference type="SUPFAM" id="SSF57196">
    <property type="entry name" value="EGF/Laminin"/>
    <property type="match status" value="4"/>
</dbReference>
<feature type="domain" description="EGF-like" evidence="9">
    <location>
        <begin position="348"/>
        <end position="384"/>
    </location>
</feature>
<dbReference type="FunFam" id="2.10.25.10:FF:000122">
    <property type="entry name" value="Protein crumbs homolog 2"/>
    <property type="match status" value="2"/>
</dbReference>
<keyword evidence="3" id="KW-0677">Repeat</keyword>
<dbReference type="PROSITE" id="PS50026">
    <property type="entry name" value="EGF_3"/>
    <property type="match status" value="7"/>
</dbReference>
<feature type="disulfide bond" evidence="6">
    <location>
        <begin position="337"/>
        <end position="346"/>
    </location>
</feature>
<evidence type="ECO:0000313" key="11">
    <source>
        <dbReference type="Proteomes" id="UP000085678"/>
    </source>
</evidence>
<dbReference type="FunFam" id="2.10.25.10:FF:000123">
    <property type="entry name" value="Crumbs homolog 1 (Drosophila)"/>
    <property type="match status" value="1"/>
</dbReference>
<keyword evidence="8" id="KW-0472">Membrane</keyword>
<dbReference type="PROSITE" id="PS50287">
    <property type="entry name" value="SRCR_2"/>
    <property type="match status" value="1"/>
</dbReference>
<evidence type="ECO:0000259" key="10">
    <source>
        <dbReference type="PROSITE" id="PS50287"/>
    </source>
</evidence>
<dbReference type="PROSITE" id="PS00022">
    <property type="entry name" value="EGF_1"/>
    <property type="match status" value="7"/>
</dbReference>
<dbReference type="GO" id="GO:0005509">
    <property type="term" value="F:calcium ion binding"/>
    <property type="evidence" value="ECO:0007669"/>
    <property type="project" value="InterPro"/>
</dbReference>
<feature type="domain" description="EGF-like" evidence="9">
    <location>
        <begin position="236"/>
        <end position="272"/>
    </location>
</feature>
<gene>
    <name evidence="12" type="primary">LOC106164562</name>
</gene>
<dbReference type="InterPro" id="IPR049883">
    <property type="entry name" value="NOTCH1_EGF-like"/>
</dbReference>
<feature type="disulfide bond" evidence="6">
    <location>
        <begin position="299"/>
        <end position="308"/>
    </location>
</feature>
<feature type="disulfide bond" evidence="7">
    <location>
        <begin position="465"/>
        <end position="475"/>
    </location>
</feature>
<protein>
    <submittedName>
        <fullName evidence="12">Fibropellin-1</fullName>
    </submittedName>
</protein>
<feature type="transmembrane region" description="Helical" evidence="8">
    <location>
        <begin position="73"/>
        <end position="96"/>
    </location>
</feature>
<dbReference type="InterPro" id="IPR036772">
    <property type="entry name" value="SRCR-like_dom_sf"/>
</dbReference>
<dbReference type="SUPFAM" id="SSF56487">
    <property type="entry name" value="SRCR-like"/>
    <property type="match status" value="1"/>
</dbReference>
<keyword evidence="5" id="KW-0325">Glycoprotein</keyword>
<dbReference type="InterPro" id="IPR000742">
    <property type="entry name" value="EGF"/>
</dbReference>
<dbReference type="GO" id="GO:0003008">
    <property type="term" value="P:system process"/>
    <property type="evidence" value="ECO:0007669"/>
    <property type="project" value="UniProtKB-ARBA"/>
</dbReference>
<dbReference type="PROSITE" id="PS01186">
    <property type="entry name" value="EGF_2"/>
    <property type="match status" value="6"/>
</dbReference>
<proteinExistence type="predicted"/>
<dbReference type="GO" id="GO:0016020">
    <property type="term" value="C:membrane"/>
    <property type="evidence" value="ECO:0007669"/>
    <property type="project" value="InterPro"/>
</dbReference>
<dbReference type="PROSITE" id="PS00010">
    <property type="entry name" value="ASX_HYDROXYL"/>
    <property type="match status" value="6"/>
</dbReference>
<keyword evidence="1 6" id="KW-0245">EGF-like domain</keyword>
<dbReference type="AlphaFoldDB" id="A0A1S3IIA3"/>
<comment type="caution">
    <text evidence="7">Lacks conserved residue(s) required for the propagation of feature annotation.</text>
</comment>
<dbReference type="InterPro" id="IPR001881">
    <property type="entry name" value="EGF-like_Ca-bd_dom"/>
</dbReference>
<dbReference type="InterPro" id="IPR009030">
    <property type="entry name" value="Growth_fac_rcpt_cys_sf"/>
</dbReference>
<dbReference type="PRINTS" id="PR00010">
    <property type="entry name" value="EGFBLOOD"/>
</dbReference>
<dbReference type="InParanoid" id="A0A1S3IIA3"/>
<dbReference type="CDD" id="cd00054">
    <property type="entry name" value="EGF_CA"/>
    <property type="match status" value="7"/>
</dbReference>
<dbReference type="FunFam" id="2.10.25.10:FF:000004">
    <property type="entry name" value="Neurogenic locus notch 1"/>
    <property type="match status" value="1"/>
</dbReference>
<evidence type="ECO:0000256" key="1">
    <source>
        <dbReference type="ARBA" id="ARBA00022536"/>
    </source>
</evidence>
<name>A0A1S3IIA3_LINAN</name>
<dbReference type="OrthoDB" id="5953235at2759"/>
<feature type="domain" description="EGF-like" evidence="9">
    <location>
        <begin position="160"/>
        <end position="196"/>
    </location>
</feature>
<dbReference type="FunFam" id="2.10.25.10:FF:000459">
    <property type="entry name" value="Axotactin, isoform B"/>
    <property type="match status" value="1"/>
</dbReference>
<sequence length="496" mass="53719">MRDKKDNKGIASPQNQNATYANVAYGSSPDVNLAPAGTTNVYESLRISQPIERGTTPPKEITQPKKYQINRRLLIALVIVGIVCAALVAIVAWSLAFNPKGIGQEQDLNNESLVSSRNGSNLTDHCLSKPCRNGGTCENSVASFRCFCSLDYQGTYCENRVDHCLSSPCKNGALCVNLATTFRCSCTSGFQGETCEYDINECFNNPCAIGATCQNSYGGFHCSCPRGFTGTYCQLGINECSSRPCQNGGTCVDMVNSYRCLCSAGYQGTNCQVRDYCHNQPCQNGATCRNQTSTYICSCHSGYTGRNCESGIDECSSHPCQNNGTCVDMVNSYRCFCSVGYYGTHCQVRDQCHSQPCQNGATCISQSSSYSCNCRSGYTGRNCESALLYGSLYRLVGTITIGNYSGRVEVYHNGSWGTVCDDSWDNTDAQVFCRSLNLPYSRALGKQSAYFGSGSGKIWLDDVHCTGSESNIASCSHNGWGIHNCGHSEDAGVICY</sequence>
<evidence type="ECO:0000256" key="2">
    <source>
        <dbReference type="ARBA" id="ARBA00022729"/>
    </source>
</evidence>
<evidence type="ECO:0000256" key="4">
    <source>
        <dbReference type="ARBA" id="ARBA00023157"/>
    </source>
</evidence>
<feature type="disulfide bond" evidence="6">
    <location>
        <begin position="374"/>
        <end position="383"/>
    </location>
</feature>
<feature type="disulfide bond" evidence="6">
    <location>
        <begin position="224"/>
        <end position="233"/>
    </location>
</feature>
<evidence type="ECO:0000259" key="9">
    <source>
        <dbReference type="PROSITE" id="PS50026"/>
    </source>
</evidence>
<feature type="domain" description="EGF-like" evidence="9">
    <location>
        <begin position="198"/>
        <end position="234"/>
    </location>
</feature>
<feature type="disulfide bond" evidence="6">
    <location>
        <begin position="186"/>
        <end position="195"/>
    </location>
</feature>
<dbReference type="FunFam" id="2.10.25.10:FF:000109">
    <property type="entry name" value="Notch homolog 4, [Drosophila]"/>
    <property type="match status" value="1"/>
</dbReference>
<accession>A0A1S3IIA3</accession>
<feature type="domain" description="EGF-like" evidence="9">
    <location>
        <begin position="273"/>
        <end position="309"/>
    </location>
</feature>
<dbReference type="InterPro" id="IPR000152">
    <property type="entry name" value="EGF-type_Asp/Asn_hydroxyl_site"/>
</dbReference>
<dbReference type="SMART" id="SM00181">
    <property type="entry name" value="EGF"/>
    <property type="match status" value="7"/>
</dbReference>
<evidence type="ECO:0000256" key="6">
    <source>
        <dbReference type="PROSITE-ProRule" id="PRU00076"/>
    </source>
</evidence>
<dbReference type="RefSeq" id="XP_013397970.1">
    <property type="nucleotide sequence ID" value="XM_013542516.1"/>
</dbReference>
<reference evidence="12" key="1">
    <citation type="submission" date="2025-08" db="UniProtKB">
        <authorList>
            <consortium name="RefSeq"/>
        </authorList>
    </citation>
    <scope>IDENTIFICATION</scope>
    <source>
        <tissue evidence="12">Gonads</tissue>
    </source>
</reference>
<dbReference type="Pfam" id="PF07645">
    <property type="entry name" value="EGF_CA"/>
    <property type="match status" value="1"/>
</dbReference>
<feature type="disulfide bond" evidence="6">
    <location>
        <begin position="148"/>
        <end position="157"/>
    </location>
</feature>
<feature type="domain" description="EGF-like" evidence="9">
    <location>
        <begin position="311"/>
        <end position="347"/>
    </location>
</feature>
<dbReference type="SMART" id="SM00179">
    <property type="entry name" value="EGF_CA"/>
    <property type="match status" value="7"/>
</dbReference>
<dbReference type="Gene3D" id="3.10.250.10">
    <property type="entry name" value="SRCR-like domain"/>
    <property type="match status" value="1"/>
</dbReference>
<dbReference type="KEGG" id="lak:106164562"/>